<keyword evidence="7" id="KW-0963">Cytoplasm</keyword>
<dbReference type="InterPro" id="IPR046371">
    <property type="entry name" value="Bcl-2_BH1-3"/>
</dbReference>
<evidence type="ECO:0000256" key="1">
    <source>
        <dbReference type="ARBA" id="ARBA00001913"/>
    </source>
</evidence>
<dbReference type="KEGG" id="ppad:109262615"/>
<dbReference type="InterPro" id="IPR026298">
    <property type="entry name" value="Bcl-2_fam"/>
</dbReference>
<dbReference type="AlphaFoldDB" id="A0A9V1F6X2"/>
<dbReference type="InterPro" id="IPR036834">
    <property type="entry name" value="Bcl-2-like_sf"/>
</dbReference>
<evidence type="ECO:0000256" key="15">
    <source>
        <dbReference type="ARBA" id="ARBA00023212"/>
    </source>
</evidence>
<evidence type="ECO:0000256" key="18">
    <source>
        <dbReference type="ARBA" id="ARBA00067191"/>
    </source>
</evidence>
<name>A0A9V1F6X2_PANPR</name>
<evidence type="ECO:0000259" key="22">
    <source>
        <dbReference type="SMART" id="SM00337"/>
    </source>
</evidence>
<evidence type="ECO:0000256" key="9">
    <source>
        <dbReference type="ARBA" id="ARBA00022703"/>
    </source>
</evidence>
<evidence type="ECO:0000256" key="19">
    <source>
        <dbReference type="ARBA" id="ARBA00077411"/>
    </source>
</evidence>
<dbReference type="RefSeq" id="XP_019296886.2">
    <property type="nucleotide sequence ID" value="XM_019441341.2"/>
</dbReference>
<evidence type="ECO:0000313" key="24">
    <source>
        <dbReference type="RefSeq" id="XP_019296886.2"/>
    </source>
</evidence>
<dbReference type="PANTHER" id="PTHR11256:SF47">
    <property type="entry name" value="BCL-2-LIKE PROTEIN 10"/>
    <property type="match status" value="1"/>
</dbReference>
<evidence type="ECO:0000256" key="17">
    <source>
        <dbReference type="ARBA" id="ARBA00053352"/>
    </source>
</evidence>
<dbReference type="GO" id="GO:0005783">
    <property type="term" value="C:endoplasmic reticulum"/>
    <property type="evidence" value="ECO:0007669"/>
    <property type="project" value="UniProtKB-SubCell"/>
</dbReference>
<comment type="cofactor">
    <cofactor evidence="1">
        <name>Ca(2+)</name>
        <dbReference type="ChEBI" id="CHEBI:29108"/>
    </cofactor>
</comment>
<gene>
    <name evidence="24" type="primary">BCL2L10</name>
</gene>
<dbReference type="SUPFAM" id="SSF56854">
    <property type="entry name" value="Bcl-2 inhibitors of programmed cell death"/>
    <property type="match status" value="1"/>
</dbReference>
<comment type="similarity">
    <text evidence="6">Belongs to the Bcl-2 family.</text>
</comment>
<dbReference type="SMART" id="SM00337">
    <property type="entry name" value="BCL"/>
    <property type="match status" value="1"/>
</dbReference>
<evidence type="ECO:0000256" key="13">
    <source>
        <dbReference type="ARBA" id="ARBA00023128"/>
    </source>
</evidence>
<keyword evidence="23" id="KW-1185">Reference proteome</keyword>
<keyword evidence="14 21" id="KW-0472">Membrane</keyword>
<evidence type="ECO:0000256" key="5">
    <source>
        <dbReference type="ARBA" id="ARBA00004240"/>
    </source>
</evidence>
<feature type="domain" description="Bcl-2 Bcl-2 homology region 1-3" evidence="22">
    <location>
        <begin position="39"/>
        <end position="152"/>
    </location>
</feature>
<evidence type="ECO:0000256" key="6">
    <source>
        <dbReference type="ARBA" id="ARBA00009458"/>
    </source>
</evidence>
<evidence type="ECO:0000256" key="10">
    <source>
        <dbReference type="ARBA" id="ARBA00022824"/>
    </source>
</evidence>
<dbReference type="PANTHER" id="PTHR11256">
    <property type="entry name" value="BCL-2 RELATED"/>
    <property type="match status" value="1"/>
</dbReference>
<dbReference type="CTD" id="10017"/>
<evidence type="ECO:0000256" key="2">
    <source>
        <dbReference type="ARBA" id="ARBA00004126"/>
    </source>
</evidence>
<keyword evidence="15" id="KW-0206">Cytoskeleton</keyword>
<evidence type="ECO:0000256" key="8">
    <source>
        <dbReference type="ARBA" id="ARBA00022692"/>
    </source>
</evidence>
<sequence length="232" mass="26889">MADALRERTAQLLTDYLEYCAREPGSPARTPSTPEAAVLRYLAAQIRQRHQRFLSAYRGYRGNRVELVARLERDLLSNPQTLSWGHVVALLTFAGTLLERPPPGTYLNLTPGQQQELEWETNVGQDCQHLVALLCNRLTGRHRAWLEAHDGWDGFCLFFSPMLPSSWRRLLVQAFLSCFTVMILIYFWRRLSYRSFLLALFWIIHSGGSQLHEANIMKTFKQSYREAHMMTN</sequence>
<dbReference type="GO" id="GO:0031965">
    <property type="term" value="C:nuclear membrane"/>
    <property type="evidence" value="ECO:0007669"/>
    <property type="project" value="UniProtKB-SubCell"/>
</dbReference>
<keyword evidence="12 21" id="KW-1133">Transmembrane helix</keyword>
<protein>
    <recommendedName>
        <fullName evidence="18">Bcl-2-like protein 10</fullName>
    </recommendedName>
    <alternativeName>
        <fullName evidence="19">Anti-apoptotic protein Boo</fullName>
    </alternativeName>
    <alternativeName>
        <fullName evidence="20">Apoptosis regulator Bcl-B</fullName>
    </alternativeName>
</protein>
<comment type="function">
    <text evidence="17">Promotes cell survival by suppressing apoptosis induced by BAX but not BAK. Increases binding of AHCYL1/IRBIT to ITPR1. Reduces ITPR1-mediated calcium release from the endoplasmic reticulum cooperatively with AHCYL1/IRBIT under normal cellular conditions. Under apoptotic stress conditions, dissociates from ITPR1 and is displaced from mitochondria-associated endoplasmic reticulum membranes, leading to increased Ca(2+) transfer to mitochondria which promotes apoptosis. Required for the correct formation of the microtubule organizing center during oocyte cell division, potentially via regulation of protein abundance and localization of other microtubule organizing center components such as AURKA and TPX2.</text>
</comment>
<dbReference type="InterPro" id="IPR002475">
    <property type="entry name" value="Bcl2-like"/>
</dbReference>
<evidence type="ECO:0000256" key="12">
    <source>
        <dbReference type="ARBA" id="ARBA00022989"/>
    </source>
</evidence>
<accession>A0A9V1F6X2</accession>
<organism evidence="23 24">
    <name type="scientific">Panthera pardus</name>
    <name type="common">Leopard</name>
    <name type="synonym">Felis pardus</name>
    <dbReference type="NCBI Taxonomy" id="9691"/>
    <lineage>
        <taxon>Eukaryota</taxon>
        <taxon>Metazoa</taxon>
        <taxon>Chordata</taxon>
        <taxon>Craniata</taxon>
        <taxon>Vertebrata</taxon>
        <taxon>Euteleostomi</taxon>
        <taxon>Mammalia</taxon>
        <taxon>Eutheria</taxon>
        <taxon>Laurasiatheria</taxon>
        <taxon>Carnivora</taxon>
        <taxon>Feliformia</taxon>
        <taxon>Felidae</taxon>
        <taxon>Pantherinae</taxon>
        <taxon>Panthera</taxon>
    </lineage>
</organism>
<evidence type="ECO:0000256" key="11">
    <source>
        <dbReference type="ARBA" id="ARBA00022843"/>
    </source>
</evidence>
<keyword evidence="10" id="KW-0256">Endoplasmic reticulum</keyword>
<evidence type="ECO:0000256" key="20">
    <source>
        <dbReference type="ARBA" id="ARBA00078307"/>
    </source>
</evidence>
<dbReference type="GO" id="GO:0001836">
    <property type="term" value="P:release of cytochrome c from mitochondria"/>
    <property type="evidence" value="ECO:0007669"/>
    <property type="project" value="TreeGrafter"/>
</dbReference>
<dbReference type="GO" id="GO:0042981">
    <property type="term" value="P:regulation of apoptotic process"/>
    <property type="evidence" value="ECO:0007669"/>
    <property type="project" value="InterPro"/>
</dbReference>
<dbReference type="FunFam" id="1.10.437.10:FF:000014">
    <property type="entry name" value="Bcl-2-like protein 10"/>
    <property type="match status" value="1"/>
</dbReference>
<evidence type="ECO:0000256" key="14">
    <source>
        <dbReference type="ARBA" id="ARBA00023136"/>
    </source>
</evidence>
<keyword evidence="8 21" id="KW-0812">Transmembrane</keyword>
<evidence type="ECO:0000256" key="16">
    <source>
        <dbReference type="ARBA" id="ARBA00023242"/>
    </source>
</evidence>
<keyword evidence="9" id="KW-0053">Apoptosis</keyword>
<dbReference type="Pfam" id="PF00452">
    <property type="entry name" value="Bcl-2"/>
    <property type="match status" value="1"/>
</dbReference>
<dbReference type="GO" id="GO:0005741">
    <property type="term" value="C:mitochondrial outer membrane"/>
    <property type="evidence" value="ECO:0007669"/>
    <property type="project" value="TreeGrafter"/>
</dbReference>
<keyword evidence="13" id="KW-0496">Mitochondrion</keyword>
<keyword evidence="16" id="KW-0539">Nucleus</keyword>
<dbReference type="GeneID" id="109262615"/>
<evidence type="ECO:0000256" key="3">
    <source>
        <dbReference type="ARBA" id="ARBA00004173"/>
    </source>
</evidence>
<proteinExistence type="inferred from homology"/>
<dbReference type="Gene3D" id="1.10.437.10">
    <property type="entry name" value="Blc2-like"/>
    <property type="match status" value="1"/>
</dbReference>
<evidence type="ECO:0000256" key="4">
    <source>
        <dbReference type="ARBA" id="ARBA00004186"/>
    </source>
</evidence>
<comment type="subcellular location">
    <subcellularLocation>
        <location evidence="4">Cytoplasm</location>
        <location evidence="4">Cytoskeleton</location>
        <location evidence="4">Spindle</location>
    </subcellularLocation>
    <subcellularLocation>
        <location evidence="5">Endoplasmic reticulum</location>
    </subcellularLocation>
    <subcellularLocation>
        <location evidence="3">Mitochondrion</location>
    </subcellularLocation>
    <subcellularLocation>
        <location evidence="2">Nucleus membrane</location>
    </subcellularLocation>
</comment>
<evidence type="ECO:0000256" key="21">
    <source>
        <dbReference type="SAM" id="Phobius"/>
    </source>
</evidence>
<dbReference type="GO" id="GO:0005819">
    <property type="term" value="C:spindle"/>
    <property type="evidence" value="ECO:0007669"/>
    <property type="project" value="UniProtKB-SubCell"/>
</dbReference>
<feature type="transmembrane region" description="Helical" evidence="21">
    <location>
        <begin position="170"/>
        <end position="188"/>
    </location>
</feature>
<dbReference type="Proteomes" id="UP001165780">
    <property type="component" value="Unplaced"/>
</dbReference>
<keyword evidence="11" id="KW-0832">Ubl conjugation</keyword>
<dbReference type="CDD" id="cd06845">
    <property type="entry name" value="Bcl-2_like"/>
    <property type="match status" value="1"/>
</dbReference>
<reference evidence="24" key="1">
    <citation type="submission" date="2025-08" db="UniProtKB">
        <authorList>
            <consortium name="RefSeq"/>
        </authorList>
    </citation>
    <scope>IDENTIFICATION</scope>
    <source>
        <tissue evidence="24">Whole blood</tissue>
    </source>
</reference>
<dbReference type="GO" id="GO:0008630">
    <property type="term" value="P:intrinsic apoptotic signaling pathway in response to DNA damage"/>
    <property type="evidence" value="ECO:0007669"/>
    <property type="project" value="TreeGrafter"/>
</dbReference>
<dbReference type="GO" id="GO:0051400">
    <property type="term" value="F:BH domain binding"/>
    <property type="evidence" value="ECO:0007669"/>
    <property type="project" value="TreeGrafter"/>
</dbReference>
<dbReference type="PROSITE" id="PS50062">
    <property type="entry name" value="BCL2_FAMILY"/>
    <property type="match status" value="1"/>
</dbReference>
<evidence type="ECO:0000256" key="7">
    <source>
        <dbReference type="ARBA" id="ARBA00022490"/>
    </source>
</evidence>
<evidence type="ECO:0000313" key="23">
    <source>
        <dbReference type="Proteomes" id="UP001165780"/>
    </source>
</evidence>
<dbReference type="GO" id="GO:0097192">
    <property type="term" value="P:extrinsic apoptotic signaling pathway in absence of ligand"/>
    <property type="evidence" value="ECO:0007669"/>
    <property type="project" value="TreeGrafter"/>
</dbReference>